<reference evidence="1" key="2">
    <citation type="submission" date="2020-11" db="EMBL/GenBank/DDBJ databases">
        <authorList>
            <person name="McCartney M.A."/>
            <person name="Auch B."/>
            <person name="Kono T."/>
            <person name="Mallez S."/>
            <person name="Becker A."/>
            <person name="Gohl D.M."/>
            <person name="Silverstein K.A.T."/>
            <person name="Koren S."/>
            <person name="Bechman K.B."/>
            <person name="Herman A."/>
            <person name="Abrahante J.E."/>
            <person name="Garbe J."/>
        </authorList>
    </citation>
    <scope>NUCLEOTIDE SEQUENCE</scope>
    <source>
        <strain evidence="1">Duluth1</strain>
        <tissue evidence="1">Whole animal</tissue>
    </source>
</reference>
<sequence>MQRANAESNYENVVNMLVRKAIDIPNACGVSTDMASCNGWAKYCVSHPSEACGTRRVGNTLYSTSVGLELGWGSRYNSTFGKIPRYSEFC</sequence>
<organism evidence="1 2">
    <name type="scientific">Dreissena polymorpha</name>
    <name type="common">Zebra mussel</name>
    <name type="synonym">Mytilus polymorpha</name>
    <dbReference type="NCBI Taxonomy" id="45954"/>
    <lineage>
        <taxon>Eukaryota</taxon>
        <taxon>Metazoa</taxon>
        <taxon>Spiralia</taxon>
        <taxon>Lophotrochozoa</taxon>
        <taxon>Mollusca</taxon>
        <taxon>Bivalvia</taxon>
        <taxon>Autobranchia</taxon>
        <taxon>Heteroconchia</taxon>
        <taxon>Euheterodonta</taxon>
        <taxon>Imparidentia</taxon>
        <taxon>Neoheterodontei</taxon>
        <taxon>Myida</taxon>
        <taxon>Dreissenoidea</taxon>
        <taxon>Dreissenidae</taxon>
        <taxon>Dreissena</taxon>
    </lineage>
</organism>
<keyword evidence="2" id="KW-1185">Reference proteome</keyword>
<name>A0A9D4EQT1_DREPO</name>
<accession>A0A9D4EQT1</accession>
<dbReference type="EMBL" id="JAIWYP010000008">
    <property type="protein sequence ID" value="KAH3784615.1"/>
    <property type="molecule type" value="Genomic_DNA"/>
</dbReference>
<reference evidence="1" key="1">
    <citation type="journal article" date="2019" name="bioRxiv">
        <title>The Genome of the Zebra Mussel, Dreissena polymorpha: A Resource for Invasive Species Research.</title>
        <authorList>
            <person name="McCartney M.A."/>
            <person name="Auch B."/>
            <person name="Kono T."/>
            <person name="Mallez S."/>
            <person name="Zhang Y."/>
            <person name="Obille A."/>
            <person name="Becker A."/>
            <person name="Abrahante J.E."/>
            <person name="Garbe J."/>
            <person name="Badalamenti J.P."/>
            <person name="Herman A."/>
            <person name="Mangelson H."/>
            <person name="Liachko I."/>
            <person name="Sullivan S."/>
            <person name="Sone E.D."/>
            <person name="Koren S."/>
            <person name="Silverstein K.A.T."/>
            <person name="Beckman K.B."/>
            <person name="Gohl D.M."/>
        </authorList>
    </citation>
    <scope>NUCLEOTIDE SEQUENCE</scope>
    <source>
        <strain evidence="1">Duluth1</strain>
        <tissue evidence="1">Whole animal</tissue>
    </source>
</reference>
<dbReference type="Proteomes" id="UP000828390">
    <property type="component" value="Unassembled WGS sequence"/>
</dbReference>
<proteinExistence type="predicted"/>
<evidence type="ECO:0000313" key="2">
    <source>
        <dbReference type="Proteomes" id="UP000828390"/>
    </source>
</evidence>
<gene>
    <name evidence="1" type="ORF">DPMN_162576</name>
</gene>
<dbReference type="AlphaFoldDB" id="A0A9D4EQT1"/>
<comment type="caution">
    <text evidence="1">The sequence shown here is derived from an EMBL/GenBank/DDBJ whole genome shotgun (WGS) entry which is preliminary data.</text>
</comment>
<protein>
    <submittedName>
        <fullName evidence="1">Uncharacterized protein</fullName>
    </submittedName>
</protein>
<evidence type="ECO:0000313" key="1">
    <source>
        <dbReference type="EMBL" id="KAH3784615.1"/>
    </source>
</evidence>